<dbReference type="SUPFAM" id="SSF56281">
    <property type="entry name" value="Metallo-hydrolase/oxidoreductase"/>
    <property type="match status" value="1"/>
</dbReference>
<comment type="function">
    <text evidence="2">Counteracts the endogenous Pycsar antiviral defense system. Phosphodiesterase that enables metal-dependent hydrolysis of host cyclic nucleotide Pycsar defense signals such as cCMP and cUMP.</text>
</comment>
<name>A0ABW0KIE4_9BACL</name>
<evidence type="ECO:0000256" key="1">
    <source>
        <dbReference type="ARBA" id="ARBA00034221"/>
    </source>
</evidence>
<comment type="catalytic activity">
    <reaction evidence="3">
        <text>3',5'-cyclic UMP + H2O = UMP + H(+)</text>
        <dbReference type="Rhea" id="RHEA:70575"/>
        <dbReference type="ChEBI" id="CHEBI:15377"/>
        <dbReference type="ChEBI" id="CHEBI:15378"/>
        <dbReference type="ChEBI" id="CHEBI:57865"/>
        <dbReference type="ChEBI" id="CHEBI:184387"/>
    </reaction>
    <physiologicalReaction direction="left-to-right" evidence="3">
        <dbReference type="Rhea" id="RHEA:70576"/>
    </physiologicalReaction>
</comment>
<dbReference type="PANTHER" id="PTHR42663">
    <property type="entry name" value="HYDROLASE C777.06C-RELATED-RELATED"/>
    <property type="match status" value="1"/>
</dbReference>
<gene>
    <name evidence="5" type="ORF">ACFPOG_33795</name>
</gene>
<comment type="catalytic activity">
    <reaction evidence="1">
        <text>3',5'-cyclic CMP + H2O = CMP + H(+)</text>
        <dbReference type="Rhea" id="RHEA:72675"/>
        <dbReference type="ChEBI" id="CHEBI:15377"/>
        <dbReference type="ChEBI" id="CHEBI:15378"/>
        <dbReference type="ChEBI" id="CHEBI:58003"/>
        <dbReference type="ChEBI" id="CHEBI:60377"/>
    </reaction>
    <physiologicalReaction direction="left-to-right" evidence="1">
        <dbReference type="Rhea" id="RHEA:72676"/>
    </physiologicalReaction>
</comment>
<dbReference type="SMART" id="SM00849">
    <property type="entry name" value="Lactamase_B"/>
    <property type="match status" value="1"/>
</dbReference>
<dbReference type="Gene3D" id="3.60.15.10">
    <property type="entry name" value="Ribonuclease Z/Hydroxyacylglutathione hydrolase-like"/>
    <property type="match status" value="1"/>
</dbReference>
<dbReference type="PANTHER" id="PTHR42663:SF6">
    <property type="entry name" value="HYDROLASE C777.06C-RELATED"/>
    <property type="match status" value="1"/>
</dbReference>
<evidence type="ECO:0000313" key="6">
    <source>
        <dbReference type="Proteomes" id="UP001596044"/>
    </source>
</evidence>
<feature type="domain" description="Metallo-beta-lactamase" evidence="4">
    <location>
        <begin position="19"/>
        <end position="221"/>
    </location>
</feature>
<protein>
    <submittedName>
        <fullName evidence="5">MBL fold metallo-hydrolase</fullName>
    </submittedName>
</protein>
<keyword evidence="6" id="KW-1185">Reference proteome</keyword>
<reference evidence="6" key="1">
    <citation type="journal article" date="2019" name="Int. J. Syst. Evol. Microbiol.">
        <title>The Global Catalogue of Microorganisms (GCM) 10K type strain sequencing project: providing services to taxonomists for standard genome sequencing and annotation.</title>
        <authorList>
            <consortium name="The Broad Institute Genomics Platform"/>
            <consortium name="The Broad Institute Genome Sequencing Center for Infectious Disease"/>
            <person name="Wu L."/>
            <person name="Ma J."/>
        </authorList>
    </citation>
    <scope>NUCLEOTIDE SEQUENCE [LARGE SCALE GENOMIC DNA]</scope>
    <source>
        <strain evidence="6">KACC 11904</strain>
    </source>
</reference>
<dbReference type="RefSeq" id="WP_270879440.1">
    <property type="nucleotide sequence ID" value="NZ_JAQFVF010000023.1"/>
</dbReference>
<organism evidence="5 6">
    <name type="scientific">Paenibacillus aestuarii</name>
    <dbReference type="NCBI Taxonomy" id="516965"/>
    <lineage>
        <taxon>Bacteria</taxon>
        <taxon>Bacillati</taxon>
        <taxon>Bacillota</taxon>
        <taxon>Bacilli</taxon>
        <taxon>Bacillales</taxon>
        <taxon>Paenibacillaceae</taxon>
        <taxon>Paenibacillus</taxon>
    </lineage>
</organism>
<dbReference type="Proteomes" id="UP001596044">
    <property type="component" value="Unassembled WGS sequence"/>
</dbReference>
<sequence>MSLHIQMVGTGSAFAKTLYNTSALLINEYGKILIDCGASVPKALHELNIQPDQLDGIVISHIHADHVAGLEEIAFRLLYQYNNKRIKLFITEPLAEILWEHTLKGSMHNLAEGFTGLTDYFDVTFLAENTPAKLLPGLVIEPIRTLHIQDKISYSFFINNKTFYSADVRFNEQLLLQVVHERGCHTILHDCQLTGHGAVHATLAELLTLPADVQQRIYLMHYDDTMPQYIGQTGRMRFIQQHQIIALDA</sequence>
<evidence type="ECO:0000313" key="5">
    <source>
        <dbReference type="EMBL" id="MFC5453193.1"/>
    </source>
</evidence>
<accession>A0ABW0KIE4</accession>
<proteinExistence type="predicted"/>
<evidence type="ECO:0000256" key="2">
    <source>
        <dbReference type="ARBA" id="ARBA00034301"/>
    </source>
</evidence>
<evidence type="ECO:0000259" key="4">
    <source>
        <dbReference type="SMART" id="SM00849"/>
    </source>
</evidence>
<evidence type="ECO:0000256" key="3">
    <source>
        <dbReference type="ARBA" id="ARBA00048505"/>
    </source>
</evidence>
<dbReference type="InterPro" id="IPR036866">
    <property type="entry name" value="RibonucZ/Hydroxyglut_hydro"/>
</dbReference>
<comment type="caution">
    <text evidence="5">The sequence shown here is derived from an EMBL/GenBank/DDBJ whole genome shotgun (WGS) entry which is preliminary data.</text>
</comment>
<dbReference type="EMBL" id="JBHSMJ010000065">
    <property type="protein sequence ID" value="MFC5453193.1"/>
    <property type="molecule type" value="Genomic_DNA"/>
</dbReference>
<dbReference type="InterPro" id="IPR001279">
    <property type="entry name" value="Metallo-B-lactamas"/>
</dbReference>
<dbReference type="Pfam" id="PF23023">
    <property type="entry name" value="Anti-Pycsar_Apyc1"/>
    <property type="match status" value="1"/>
</dbReference>